<protein>
    <recommendedName>
        <fullName evidence="9">Helicase ATP-binding domain-containing protein</fullName>
    </recommendedName>
</protein>
<organism evidence="10 11">
    <name type="scientific">Mytilus edulis</name>
    <name type="common">Blue mussel</name>
    <dbReference type="NCBI Taxonomy" id="6550"/>
    <lineage>
        <taxon>Eukaryota</taxon>
        <taxon>Metazoa</taxon>
        <taxon>Spiralia</taxon>
        <taxon>Lophotrochozoa</taxon>
        <taxon>Mollusca</taxon>
        <taxon>Bivalvia</taxon>
        <taxon>Autobranchia</taxon>
        <taxon>Pteriomorphia</taxon>
        <taxon>Mytilida</taxon>
        <taxon>Mytiloidea</taxon>
        <taxon>Mytilidae</taxon>
        <taxon>Mytilinae</taxon>
        <taxon>Mytilus</taxon>
    </lineage>
</organism>
<evidence type="ECO:0000256" key="4">
    <source>
        <dbReference type="ARBA" id="ARBA00022759"/>
    </source>
</evidence>
<evidence type="ECO:0000256" key="3">
    <source>
        <dbReference type="ARBA" id="ARBA00022722"/>
    </source>
</evidence>
<dbReference type="GO" id="GO:0004519">
    <property type="term" value="F:endonuclease activity"/>
    <property type="evidence" value="ECO:0007669"/>
    <property type="project" value="UniProtKB-KW"/>
</dbReference>
<dbReference type="Proteomes" id="UP000683360">
    <property type="component" value="Unassembled WGS sequence"/>
</dbReference>
<evidence type="ECO:0000256" key="6">
    <source>
        <dbReference type="ARBA" id="ARBA00022918"/>
    </source>
</evidence>
<evidence type="ECO:0000313" key="11">
    <source>
        <dbReference type="Proteomes" id="UP000683360"/>
    </source>
</evidence>
<reference evidence="10" key="1">
    <citation type="submission" date="2021-03" db="EMBL/GenBank/DDBJ databases">
        <authorList>
            <person name="Bekaert M."/>
        </authorList>
    </citation>
    <scope>NUCLEOTIDE SEQUENCE</scope>
</reference>
<dbReference type="InterPro" id="IPR027417">
    <property type="entry name" value="P-loop_NTPase"/>
</dbReference>
<keyword evidence="1" id="KW-0808">Transferase</keyword>
<keyword evidence="6" id="KW-0695">RNA-directed DNA polymerase</keyword>
<gene>
    <name evidence="10" type="ORF">MEDL_31835</name>
</gene>
<dbReference type="GO" id="GO:0003676">
    <property type="term" value="F:nucleic acid binding"/>
    <property type="evidence" value="ECO:0007669"/>
    <property type="project" value="InterPro"/>
</dbReference>
<evidence type="ECO:0000256" key="7">
    <source>
        <dbReference type="SAM" id="Coils"/>
    </source>
</evidence>
<dbReference type="InterPro" id="IPR011545">
    <property type="entry name" value="DEAD/DEAH_box_helicase_dom"/>
</dbReference>
<dbReference type="PANTHER" id="PTHR37984:SF11">
    <property type="entry name" value="INTEGRASE CATALYTIC DOMAIN-CONTAINING PROTEIN"/>
    <property type="match status" value="1"/>
</dbReference>
<dbReference type="PROSITE" id="PS51192">
    <property type="entry name" value="HELICASE_ATP_BIND_1"/>
    <property type="match status" value="1"/>
</dbReference>
<dbReference type="Gene3D" id="3.40.50.300">
    <property type="entry name" value="P-loop containing nucleotide triphosphate hydrolases"/>
    <property type="match status" value="1"/>
</dbReference>
<dbReference type="GO" id="GO:0003964">
    <property type="term" value="F:RNA-directed DNA polymerase activity"/>
    <property type="evidence" value="ECO:0007669"/>
    <property type="project" value="UniProtKB-KW"/>
</dbReference>
<dbReference type="SUPFAM" id="SSF56672">
    <property type="entry name" value="DNA/RNA polymerases"/>
    <property type="match status" value="1"/>
</dbReference>
<dbReference type="GO" id="GO:0005524">
    <property type="term" value="F:ATP binding"/>
    <property type="evidence" value="ECO:0007669"/>
    <property type="project" value="InterPro"/>
</dbReference>
<comment type="caution">
    <text evidence="10">The sequence shown here is derived from an EMBL/GenBank/DDBJ whole genome shotgun (WGS) entry which is preliminary data.</text>
</comment>
<keyword evidence="4" id="KW-0255">Endonuclease</keyword>
<sequence>MGTLSSSGGSILLPPYVKQRSHSGSSSQIDDNIKDGLIDIIYASPETLVGDPEWRNCLKKLNIKVIVIDEFHTIAIWGQGEGGRKEAFRKWFGNIKELRSLFPEAAVLALSATCTVNISQKNNTANYTVSCVEEEHYVPRNVSSETIFEVDGKEADVRLCPSSYETLSTRKNRTLIDNNNNVMLDLSVPLPNLNNKLAQTSEDHNEVIYEIDNRITVNVGGNVLKLRHCPASVLAIMCNARYGYNSEKETTKTRWLVIELYQKNNCSIERQMSSDDESTGGSPRGVWLPRRRRKRESQSDTKGKEGEAEVPGKAISGDHGDSSPKAGKMSLEWDSGVVKSTRNGSRNSRERARSAIMNSDSEHVDEPREESNASGARTANIKTSSTKKKKEKPIISEEGERESGKKVYVSHVFVGKNYQDFMPPTTELDRLTRNGLSETLTDVEQQYSQTKREALVVWGFERFHLYLYGKEFIVETDHKPLEFIHSPRSNIPARIGRWVMRLQPYKFKTHLDDSLKKINVLHKENTSMKQKYAELKNSFEQEKLSSQNCKCEADTLKKEVSDLKQNSEINKKTLLNSLIQEDNLLDIYHIFDSSDNITACQRNEMVLKKL</sequence>
<evidence type="ECO:0000256" key="2">
    <source>
        <dbReference type="ARBA" id="ARBA00022695"/>
    </source>
</evidence>
<dbReference type="Pfam" id="PF17917">
    <property type="entry name" value="RT_RNaseH"/>
    <property type="match status" value="1"/>
</dbReference>
<keyword evidence="3" id="KW-0540">Nuclease</keyword>
<dbReference type="InterPro" id="IPR041373">
    <property type="entry name" value="RT_RNaseH"/>
</dbReference>
<feature type="region of interest" description="Disordered" evidence="8">
    <location>
        <begin position="271"/>
        <end position="401"/>
    </location>
</feature>
<evidence type="ECO:0000256" key="1">
    <source>
        <dbReference type="ARBA" id="ARBA00022679"/>
    </source>
</evidence>
<dbReference type="PANTHER" id="PTHR37984">
    <property type="entry name" value="PROTEIN CBG26694"/>
    <property type="match status" value="1"/>
</dbReference>
<accession>A0A8S3SJN3</accession>
<dbReference type="Pfam" id="PF00270">
    <property type="entry name" value="DEAD"/>
    <property type="match status" value="1"/>
</dbReference>
<dbReference type="EMBL" id="CAJPWZ010001591">
    <property type="protein sequence ID" value="CAG2218195.1"/>
    <property type="molecule type" value="Genomic_DNA"/>
</dbReference>
<dbReference type="SUPFAM" id="SSF52540">
    <property type="entry name" value="P-loop containing nucleoside triphosphate hydrolases"/>
    <property type="match status" value="1"/>
</dbReference>
<feature type="compositionally biased region" description="Basic and acidic residues" evidence="8">
    <location>
        <begin position="296"/>
        <end position="307"/>
    </location>
</feature>
<dbReference type="InterPro" id="IPR050951">
    <property type="entry name" value="Retrovirus_Pol_polyprotein"/>
</dbReference>
<feature type="domain" description="Helicase ATP-binding" evidence="9">
    <location>
        <begin position="1"/>
        <end position="132"/>
    </location>
</feature>
<evidence type="ECO:0000313" key="10">
    <source>
        <dbReference type="EMBL" id="CAG2218195.1"/>
    </source>
</evidence>
<dbReference type="InterPro" id="IPR014001">
    <property type="entry name" value="Helicase_ATP-bd"/>
</dbReference>
<proteinExistence type="predicted"/>
<keyword evidence="11" id="KW-1185">Reference proteome</keyword>
<keyword evidence="7" id="KW-0175">Coiled coil</keyword>
<dbReference type="InterPro" id="IPR043502">
    <property type="entry name" value="DNA/RNA_pol_sf"/>
</dbReference>
<keyword evidence="2" id="KW-0548">Nucleotidyltransferase</keyword>
<dbReference type="OrthoDB" id="5978043at2759"/>
<evidence type="ECO:0000256" key="8">
    <source>
        <dbReference type="SAM" id="MobiDB-lite"/>
    </source>
</evidence>
<name>A0A8S3SJN3_MYTED</name>
<feature type="compositionally biased region" description="Basic and acidic residues" evidence="8">
    <location>
        <begin position="360"/>
        <end position="371"/>
    </location>
</feature>
<feature type="coiled-coil region" evidence="7">
    <location>
        <begin position="518"/>
        <end position="566"/>
    </location>
</feature>
<evidence type="ECO:0000256" key="5">
    <source>
        <dbReference type="ARBA" id="ARBA00022801"/>
    </source>
</evidence>
<evidence type="ECO:0000259" key="9">
    <source>
        <dbReference type="PROSITE" id="PS51192"/>
    </source>
</evidence>
<keyword evidence="5" id="KW-0378">Hydrolase</keyword>
<dbReference type="GO" id="GO:0016787">
    <property type="term" value="F:hydrolase activity"/>
    <property type="evidence" value="ECO:0007669"/>
    <property type="project" value="UniProtKB-KW"/>
</dbReference>
<dbReference type="AlphaFoldDB" id="A0A8S3SJN3"/>